<sequence>MNTQIKTGSIADKQIKIVPKTQQQIKTGPIMAALLVAGFV</sequence>
<accession>A0A562K6V7</accession>
<organism evidence="1 2">
    <name type="scientific">Cytobacillus oceanisediminis</name>
    <dbReference type="NCBI Taxonomy" id="665099"/>
    <lineage>
        <taxon>Bacteria</taxon>
        <taxon>Bacillati</taxon>
        <taxon>Bacillota</taxon>
        <taxon>Bacilli</taxon>
        <taxon>Bacillales</taxon>
        <taxon>Bacillaceae</taxon>
        <taxon>Cytobacillus</taxon>
    </lineage>
</organism>
<dbReference type="AlphaFoldDB" id="A0A562K6V7"/>
<dbReference type="EMBL" id="VLKI01000001">
    <property type="protein sequence ID" value="TWH91096.1"/>
    <property type="molecule type" value="Genomic_DNA"/>
</dbReference>
<keyword evidence="2" id="KW-1185">Reference proteome</keyword>
<gene>
    <name evidence="1" type="ORF">IQ19_00549</name>
</gene>
<dbReference type="Proteomes" id="UP000318667">
    <property type="component" value="Unassembled WGS sequence"/>
</dbReference>
<proteinExistence type="predicted"/>
<dbReference type="RefSeq" id="WP_277875252.1">
    <property type="nucleotide sequence ID" value="NZ_CBCSDC010000058.1"/>
</dbReference>
<protein>
    <submittedName>
        <fullName evidence="1">Uncharacterized protein</fullName>
    </submittedName>
</protein>
<reference evidence="1 2" key="1">
    <citation type="journal article" date="2015" name="Stand. Genomic Sci.">
        <title>Genomic Encyclopedia of Bacterial and Archaeal Type Strains, Phase III: the genomes of soil and plant-associated and newly described type strains.</title>
        <authorList>
            <person name="Whitman W.B."/>
            <person name="Woyke T."/>
            <person name="Klenk H.P."/>
            <person name="Zhou Y."/>
            <person name="Lilburn T.G."/>
            <person name="Beck B.J."/>
            <person name="De Vos P."/>
            <person name="Vandamme P."/>
            <person name="Eisen J.A."/>
            <person name="Garrity G."/>
            <person name="Hugenholtz P."/>
            <person name="Kyrpides N.C."/>
        </authorList>
    </citation>
    <scope>NUCLEOTIDE SEQUENCE [LARGE SCALE GENOMIC DNA]</scope>
    <source>
        <strain evidence="1 2">CGMCC 1.10115</strain>
    </source>
</reference>
<dbReference type="GeneID" id="79719305"/>
<comment type="caution">
    <text evidence="1">The sequence shown here is derived from an EMBL/GenBank/DDBJ whole genome shotgun (WGS) entry which is preliminary data.</text>
</comment>
<evidence type="ECO:0000313" key="1">
    <source>
        <dbReference type="EMBL" id="TWH91096.1"/>
    </source>
</evidence>
<evidence type="ECO:0000313" key="2">
    <source>
        <dbReference type="Proteomes" id="UP000318667"/>
    </source>
</evidence>
<name>A0A562K6V7_9BACI</name>